<dbReference type="OrthoDB" id="122286at2"/>
<dbReference type="Proteomes" id="UP000017746">
    <property type="component" value="Chromosome"/>
</dbReference>
<dbReference type="EMBL" id="CP006272">
    <property type="protein sequence ID" value="AGZ46710.1"/>
    <property type="molecule type" value="Genomic_DNA"/>
</dbReference>
<dbReference type="Gene3D" id="1.10.10.10">
    <property type="entry name" value="Winged helix-like DNA-binding domain superfamily/Winged helix DNA-binding domain"/>
    <property type="match status" value="1"/>
</dbReference>
<dbReference type="InterPro" id="IPR036390">
    <property type="entry name" value="WH_DNA-bd_sf"/>
</dbReference>
<evidence type="ECO:0000313" key="3">
    <source>
        <dbReference type="Proteomes" id="UP000017746"/>
    </source>
</evidence>
<dbReference type="Pfam" id="PF03551">
    <property type="entry name" value="PadR"/>
    <property type="match status" value="1"/>
</dbReference>
<dbReference type="RefSeq" id="WP_023563041.1">
    <property type="nucleotide sequence ID" value="NC_022657.1"/>
</dbReference>
<dbReference type="InterPro" id="IPR005149">
    <property type="entry name" value="Tscrpt_reg_PadR_N"/>
</dbReference>
<gene>
    <name evidence="2" type="ORF">AFR_42280</name>
</gene>
<organism evidence="2 3">
    <name type="scientific">Actinoplanes friuliensis DSM 7358</name>
    <dbReference type="NCBI Taxonomy" id="1246995"/>
    <lineage>
        <taxon>Bacteria</taxon>
        <taxon>Bacillati</taxon>
        <taxon>Actinomycetota</taxon>
        <taxon>Actinomycetes</taxon>
        <taxon>Micromonosporales</taxon>
        <taxon>Micromonosporaceae</taxon>
        <taxon>Actinoplanes</taxon>
    </lineage>
</organism>
<dbReference type="PATRIC" id="fig|1246995.3.peg.8559"/>
<dbReference type="STRING" id="1246995.AFR_42280"/>
<name>U5WF95_9ACTN</name>
<dbReference type="KEGG" id="afs:AFR_42280"/>
<dbReference type="AlphaFoldDB" id="U5WF95"/>
<evidence type="ECO:0000313" key="2">
    <source>
        <dbReference type="EMBL" id="AGZ46710.1"/>
    </source>
</evidence>
<accession>U5WF95</accession>
<dbReference type="eggNOG" id="COG1695">
    <property type="taxonomic scope" value="Bacteria"/>
</dbReference>
<feature type="domain" description="Transcription regulator PadR N-terminal" evidence="1">
    <location>
        <begin position="25"/>
        <end position="90"/>
    </location>
</feature>
<sequence length="115" mass="12702">MTEQPGRITAPLLDVLATFIAAGGNELHGWAIIKESKRGGPTVYKILERLTGMGWITARWEDLPTEPDPSEPNKPRRRYYKLTGEGATRAKALLAERRPATTRATLRPALEGGHL</sequence>
<dbReference type="InterPro" id="IPR036388">
    <property type="entry name" value="WH-like_DNA-bd_sf"/>
</dbReference>
<evidence type="ECO:0000259" key="1">
    <source>
        <dbReference type="Pfam" id="PF03551"/>
    </source>
</evidence>
<proteinExistence type="predicted"/>
<dbReference type="HOGENOM" id="CLU_063440_10_0_11"/>
<dbReference type="SUPFAM" id="SSF46785">
    <property type="entry name" value="Winged helix' DNA-binding domain"/>
    <property type="match status" value="1"/>
</dbReference>
<protein>
    <recommendedName>
        <fullName evidence="1">Transcription regulator PadR N-terminal domain-containing protein</fullName>
    </recommendedName>
</protein>
<reference evidence="2 3" key="1">
    <citation type="journal article" date="2014" name="J. Biotechnol.">
        <title>Complete genome sequence of the actinobacterium Actinoplanes friuliensis HAG 010964, producer of the lipopeptide antibiotic friulimycin.</title>
        <authorList>
            <person name="Ruckert C."/>
            <person name="Szczepanowski R."/>
            <person name="Albersmeier A."/>
            <person name="Goesmann A."/>
            <person name="Fischer N."/>
            <person name="Steinkamper A."/>
            <person name="Puhler A."/>
            <person name="Biener R."/>
            <person name="Schwartz D."/>
            <person name="Kalinowski J."/>
        </authorList>
    </citation>
    <scope>NUCLEOTIDE SEQUENCE [LARGE SCALE GENOMIC DNA]</scope>
    <source>
        <strain evidence="2 3">DSM 7358</strain>
    </source>
</reference>
<keyword evidence="3" id="KW-1185">Reference proteome</keyword>